<keyword evidence="8" id="KW-1185">Reference proteome</keyword>
<protein>
    <submittedName>
        <fullName evidence="7">Cytochrome c oxidase assembly protein</fullName>
    </submittedName>
</protein>
<feature type="transmembrane region" description="Helical" evidence="6">
    <location>
        <begin position="159"/>
        <end position="181"/>
    </location>
</feature>
<evidence type="ECO:0000256" key="4">
    <source>
        <dbReference type="ARBA" id="ARBA00022989"/>
    </source>
</evidence>
<comment type="subcellular location">
    <subcellularLocation>
        <location evidence="1">Cell membrane</location>
        <topology evidence="1">Multi-pass membrane protein</topology>
    </subcellularLocation>
</comment>
<feature type="transmembrane region" description="Helical" evidence="6">
    <location>
        <begin position="81"/>
        <end position="104"/>
    </location>
</feature>
<keyword evidence="3 6" id="KW-0812">Transmembrane</keyword>
<proteinExistence type="predicted"/>
<feature type="transmembrane region" description="Helical" evidence="6">
    <location>
        <begin position="125"/>
        <end position="147"/>
    </location>
</feature>
<gene>
    <name evidence="7" type="ORF">ACERLL_02815</name>
</gene>
<evidence type="ECO:0000256" key="3">
    <source>
        <dbReference type="ARBA" id="ARBA00022692"/>
    </source>
</evidence>
<reference evidence="7 8" key="1">
    <citation type="submission" date="2024-08" db="EMBL/GenBank/DDBJ databases">
        <title>Whole-genome sequencing of halo(alkali)philic microorganisms from hypersaline lakes.</title>
        <authorList>
            <person name="Sorokin D.Y."/>
            <person name="Merkel A.Y."/>
            <person name="Messina E."/>
            <person name="Yakimov M."/>
        </authorList>
    </citation>
    <scope>NUCLEOTIDE SEQUENCE [LARGE SCALE GENOMIC DNA]</scope>
    <source>
        <strain evidence="7 8">Cl-TMA</strain>
    </source>
</reference>
<feature type="transmembrane region" description="Helical" evidence="6">
    <location>
        <begin position="43"/>
        <end position="61"/>
    </location>
</feature>
<feature type="transmembrane region" description="Helical" evidence="6">
    <location>
        <begin position="193"/>
        <end position="216"/>
    </location>
</feature>
<keyword evidence="4 6" id="KW-1133">Transmembrane helix</keyword>
<accession>A0ABV4TUG0</accession>
<feature type="transmembrane region" description="Helical" evidence="6">
    <location>
        <begin position="13"/>
        <end position="31"/>
    </location>
</feature>
<name>A0ABV4TUG0_9GAMM</name>
<keyword evidence="5 6" id="KW-0472">Membrane</keyword>
<evidence type="ECO:0000313" key="7">
    <source>
        <dbReference type="EMBL" id="MFA9459756.1"/>
    </source>
</evidence>
<organism evidence="7 8">
    <name type="scientific">Thiohalorhabdus methylotrophus</name>
    <dbReference type="NCBI Taxonomy" id="3242694"/>
    <lineage>
        <taxon>Bacteria</taxon>
        <taxon>Pseudomonadati</taxon>
        <taxon>Pseudomonadota</taxon>
        <taxon>Gammaproteobacteria</taxon>
        <taxon>Thiohalorhabdales</taxon>
        <taxon>Thiohalorhabdaceae</taxon>
        <taxon>Thiohalorhabdus</taxon>
    </lineage>
</organism>
<dbReference type="EMBL" id="JBGUAW010000002">
    <property type="protein sequence ID" value="MFA9459756.1"/>
    <property type="molecule type" value="Genomic_DNA"/>
</dbReference>
<comment type="caution">
    <text evidence="7">The sequence shown here is derived from an EMBL/GenBank/DDBJ whole genome shotgun (WGS) entry which is preliminary data.</text>
</comment>
<sequence length="282" mass="31697">MSAVVGFLAPYEFSPTVLALTVTAGALFLRGMLVRRRRGGRTGFWRAASFFLGLGLTYVMLQTQLDYLAQHMFWIHRGQHLVLHHVGPVLMVLALPHEILGEGLPEGRLKQALRRFWRHPITRRIYGAVQHPITASLLFVGLIYLWLYPPVHFDAMLSVPLYKAMNWSMVVDGLLFWWLAVDPRSPARGGLGFGTRIIMLWVIMLPQIAIGAYISLSNGVLFDIYEVCGRAWPISPLLDQQIGGLLTWIPAAMMSVVVGLIVLRMWMRENNQAHLEAAGSEA</sequence>
<evidence type="ECO:0000313" key="8">
    <source>
        <dbReference type="Proteomes" id="UP001575181"/>
    </source>
</evidence>
<evidence type="ECO:0000256" key="1">
    <source>
        <dbReference type="ARBA" id="ARBA00004651"/>
    </source>
</evidence>
<evidence type="ECO:0000256" key="5">
    <source>
        <dbReference type="ARBA" id="ARBA00023136"/>
    </source>
</evidence>
<dbReference type="Proteomes" id="UP001575181">
    <property type="component" value="Unassembled WGS sequence"/>
</dbReference>
<evidence type="ECO:0000256" key="2">
    <source>
        <dbReference type="ARBA" id="ARBA00022475"/>
    </source>
</evidence>
<keyword evidence="2" id="KW-1003">Cell membrane</keyword>
<dbReference type="InterPro" id="IPR019108">
    <property type="entry name" value="Caa3_assmbl_CtaG-rel"/>
</dbReference>
<feature type="transmembrane region" description="Helical" evidence="6">
    <location>
        <begin position="242"/>
        <end position="263"/>
    </location>
</feature>
<dbReference type="RefSeq" id="WP_373654543.1">
    <property type="nucleotide sequence ID" value="NZ_JBGUAW010000002.1"/>
</dbReference>
<evidence type="ECO:0000256" key="6">
    <source>
        <dbReference type="SAM" id="Phobius"/>
    </source>
</evidence>
<dbReference type="Pfam" id="PF09678">
    <property type="entry name" value="Caa3_CtaG"/>
    <property type="match status" value="1"/>
</dbReference>